<name>A0A916K0N8_9MICO</name>
<dbReference type="Pfam" id="PF13556">
    <property type="entry name" value="HTH_30"/>
    <property type="match status" value="1"/>
</dbReference>
<dbReference type="EMBL" id="CAJVAP010000022">
    <property type="protein sequence ID" value="CAG7615833.1"/>
    <property type="molecule type" value="Genomic_DNA"/>
</dbReference>
<dbReference type="Proteomes" id="UP000693892">
    <property type="component" value="Unassembled WGS sequence"/>
</dbReference>
<protein>
    <recommendedName>
        <fullName evidence="5">Purine catabolism regulator</fullName>
    </recommendedName>
</protein>
<dbReference type="RefSeq" id="WP_218115850.1">
    <property type="nucleotide sequence ID" value="NZ_CAJVAP010000022.1"/>
</dbReference>
<gene>
    <name evidence="3" type="ORF">LEUCIP111803_01925</name>
</gene>
<organism evidence="3 4">
    <name type="scientific">Leucobacter soli</name>
    <dbReference type="NCBI Taxonomy" id="2812850"/>
    <lineage>
        <taxon>Bacteria</taxon>
        <taxon>Bacillati</taxon>
        <taxon>Actinomycetota</taxon>
        <taxon>Actinomycetes</taxon>
        <taxon>Micrococcales</taxon>
        <taxon>Microbacteriaceae</taxon>
        <taxon>Leucobacter</taxon>
    </lineage>
</organism>
<evidence type="ECO:0000259" key="1">
    <source>
        <dbReference type="Pfam" id="PF07905"/>
    </source>
</evidence>
<feature type="domain" description="Purine catabolism PurC-like" evidence="1">
    <location>
        <begin position="21"/>
        <end position="142"/>
    </location>
</feature>
<evidence type="ECO:0000259" key="2">
    <source>
        <dbReference type="Pfam" id="PF13556"/>
    </source>
</evidence>
<evidence type="ECO:0000313" key="3">
    <source>
        <dbReference type="EMBL" id="CAG7615833.1"/>
    </source>
</evidence>
<feature type="domain" description="PucR C-terminal helix-turn-helix" evidence="2">
    <location>
        <begin position="513"/>
        <end position="571"/>
    </location>
</feature>
<reference evidence="3" key="1">
    <citation type="submission" date="2021-06" db="EMBL/GenBank/DDBJ databases">
        <authorList>
            <person name="Criscuolo A."/>
        </authorList>
    </citation>
    <scope>NUCLEOTIDE SEQUENCE</scope>
    <source>
        <strain evidence="3">CIP111803</strain>
    </source>
</reference>
<dbReference type="PANTHER" id="PTHR33744">
    <property type="entry name" value="CARBOHYDRATE DIACID REGULATOR"/>
    <property type="match status" value="1"/>
</dbReference>
<evidence type="ECO:0000313" key="4">
    <source>
        <dbReference type="Proteomes" id="UP000693892"/>
    </source>
</evidence>
<dbReference type="AlphaFoldDB" id="A0A916K0N8"/>
<dbReference type="PANTHER" id="PTHR33744:SF1">
    <property type="entry name" value="DNA-BINDING TRANSCRIPTIONAL ACTIVATOR ADER"/>
    <property type="match status" value="1"/>
</dbReference>
<accession>A0A916K0N8</accession>
<dbReference type="InterPro" id="IPR051448">
    <property type="entry name" value="CdaR-like_regulators"/>
</dbReference>
<comment type="caution">
    <text evidence="3">The sequence shown here is derived from an EMBL/GenBank/DDBJ whole genome shotgun (WGS) entry which is preliminary data.</text>
</comment>
<dbReference type="InterPro" id="IPR012914">
    <property type="entry name" value="PucR_dom"/>
</dbReference>
<dbReference type="InterPro" id="IPR025736">
    <property type="entry name" value="PucR_C-HTH_dom"/>
</dbReference>
<keyword evidence="4" id="KW-1185">Reference proteome</keyword>
<proteinExistence type="predicted"/>
<dbReference type="Pfam" id="PF07905">
    <property type="entry name" value="PucR"/>
    <property type="match status" value="1"/>
</dbReference>
<evidence type="ECO:0008006" key="5">
    <source>
        <dbReference type="Google" id="ProtNLM"/>
    </source>
</evidence>
<sequence length="574" mass="60375">MQDPADQADYAEHSPLPTVREILALPEVEAGRPELVAGASGQDREVRWAHVAAGRGVAALLDGGELILTTGAGWPQGGPELRTLVEELLGAGISGIVLELGRGFAEPPEALIRGCDAHAVPLIVLRREVRFVQITQRVHQRILGAQNEALRARAEVHEMLTELGLNRSPVDYVVEQLAGTLQAPVVLEDPSHRVVAFAGFGSAVTESLAPWAGTVPAAGSPTVPAGSERVPVEARGTRWGALTALPGPAHPAGRRTVLELGAFALALGRLADAEGEQWLQFGSKRVFETLLGGRYRTDAELAAQLAAAGLPIEGRVVIAATLRGTGDFGAHPSLERAAIETALRRSVAPEGRVLLAPAAALEAGAGVTPGIEAEAEAGREPLLALISLPEDDPRAEGSPSRAAPPLAVRLARELDMLVPGPTPDAWRTHLALGAPERRLRQVVASLEQLRAAGRLAASAETGRVTVQQVERQPLAHLIRGLAGLPELQRFADDALGPLVEHDASTGPGHSGDLLRVLDAYLTNPSNRSLAANRARLSRSVFYQRLALIEELLGVDLADGETIATLTVALLARPV</sequence>